<proteinExistence type="predicted"/>
<evidence type="ECO:0000313" key="1">
    <source>
        <dbReference type="EMBL" id="MBW4548455.1"/>
    </source>
</evidence>
<comment type="caution">
    <text evidence="1">The sequence shown here is derived from an EMBL/GenBank/DDBJ whole genome shotgun (WGS) entry which is preliminary data.</text>
</comment>
<organism evidence="1 2">
    <name type="scientific">Symplocastrum torsivum CPER-KK1</name>
    <dbReference type="NCBI Taxonomy" id="450513"/>
    <lineage>
        <taxon>Bacteria</taxon>
        <taxon>Bacillati</taxon>
        <taxon>Cyanobacteriota</taxon>
        <taxon>Cyanophyceae</taxon>
        <taxon>Oscillatoriophycideae</taxon>
        <taxon>Oscillatoriales</taxon>
        <taxon>Microcoleaceae</taxon>
        <taxon>Symplocastrum</taxon>
    </lineage>
</organism>
<evidence type="ECO:0000313" key="2">
    <source>
        <dbReference type="Proteomes" id="UP000753908"/>
    </source>
</evidence>
<sequence length="294" mass="33433">MFSQLTINTFEQATQRFTAAEAEALKDWHPFCNCLNPGGELECENCLYFHVLVQLIKEKLHPIPAEVFPVILPPEIKPPYSDEVKQQCVKLHTQGYSLERIQSLTGVTNCRRLREWIRQANHLDRLVEPTPELRQRCLNLHTDGMSASQIEDLTGVPTKIVNDWLKAAGLFKPRLFYSTAQKEQALALYRDGRDVGEIERLTGVSAQSLGSMANRANLTRPKRVKMGRPRIHPPETRQACQNLLREGKSAVQIEELLGVSASTIRNWKKQWVQAEQVLSPDNQPNNPDEGCEFI</sequence>
<dbReference type="Proteomes" id="UP000753908">
    <property type="component" value="Unassembled WGS sequence"/>
</dbReference>
<protein>
    <submittedName>
        <fullName evidence="1">Uncharacterized protein</fullName>
    </submittedName>
</protein>
<name>A0A951PQP9_9CYAN</name>
<gene>
    <name evidence="1" type="ORF">KME25_29055</name>
</gene>
<dbReference type="SUPFAM" id="SSF46689">
    <property type="entry name" value="Homeodomain-like"/>
    <property type="match status" value="1"/>
</dbReference>
<dbReference type="Gene3D" id="1.10.10.60">
    <property type="entry name" value="Homeodomain-like"/>
    <property type="match status" value="1"/>
</dbReference>
<dbReference type="AlphaFoldDB" id="A0A951PQP9"/>
<reference evidence="1" key="2">
    <citation type="journal article" date="2022" name="Microbiol. Resour. Announc.">
        <title>Metagenome Sequencing to Explore Phylogenomics of Terrestrial Cyanobacteria.</title>
        <authorList>
            <person name="Ward R.D."/>
            <person name="Stajich J.E."/>
            <person name="Johansen J.R."/>
            <person name="Huntemann M."/>
            <person name="Clum A."/>
            <person name="Foster B."/>
            <person name="Foster B."/>
            <person name="Roux S."/>
            <person name="Palaniappan K."/>
            <person name="Varghese N."/>
            <person name="Mukherjee S."/>
            <person name="Reddy T.B.K."/>
            <person name="Daum C."/>
            <person name="Copeland A."/>
            <person name="Chen I.A."/>
            <person name="Ivanova N.N."/>
            <person name="Kyrpides N.C."/>
            <person name="Shapiro N."/>
            <person name="Eloe-Fadrosh E.A."/>
            <person name="Pietrasiak N."/>
        </authorList>
    </citation>
    <scope>NUCLEOTIDE SEQUENCE</scope>
    <source>
        <strain evidence="1">CPER-KK1</strain>
    </source>
</reference>
<dbReference type="InterPro" id="IPR009057">
    <property type="entry name" value="Homeodomain-like_sf"/>
</dbReference>
<dbReference type="EMBL" id="JAHHIF010000062">
    <property type="protein sequence ID" value="MBW4548455.1"/>
    <property type="molecule type" value="Genomic_DNA"/>
</dbReference>
<accession>A0A951PQP9</accession>
<reference evidence="1" key="1">
    <citation type="submission" date="2021-05" db="EMBL/GenBank/DDBJ databases">
        <authorList>
            <person name="Pietrasiak N."/>
            <person name="Ward R."/>
            <person name="Stajich J.E."/>
            <person name="Kurbessoian T."/>
        </authorList>
    </citation>
    <scope>NUCLEOTIDE SEQUENCE</scope>
    <source>
        <strain evidence="1">CPER-KK1</strain>
    </source>
</reference>